<reference evidence="1 2" key="1">
    <citation type="journal article" date="2002" name="Int. J. Syst. Evol. Microbiol.">
        <title>Sphingopyxis witflariensis sp. nov., isolated from activated sludge.</title>
        <authorList>
            <person name="Kampfer P."/>
            <person name="Witzenberger R."/>
            <person name="Denner E.B."/>
            <person name="Busse H.J."/>
            <person name="Neef A."/>
        </authorList>
    </citation>
    <scope>NUCLEOTIDE SEQUENCE [LARGE SCALE GENOMIC DNA]</scope>
    <source>
        <strain evidence="1 2">DSM 14551</strain>
    </source>
</reference>
<dbReference type="EMBL" id="NISJ01000022">
    <property type="protein sequence ID" value="OWQ90555.1"/>
    <property type="molecule type" value="Genomic_DNA"/>
</dbReference>
<proteinExistence type="predicted"/>
<evidence type="ECO:0000313" key="1">
    <source>
        <dbReference type="EMBL" id="OWQ90555.1"/>
    </source>
</evidence>
<keyword evidence="2" id="KW-1185">Reference proteome</keyword>
<comment type="caution">
    <text evidence="1">The sequence shown here is derived from an EMBL/GenBank/DDBJ whole genome shotgun (WGS) entry which is preliminary data.</text>
</comment>
<accession>A0A246JD32</accession>
<name>A0A246JD32_9SPHN</name>
<evidence type="ECO:0000313" key="2">
    <source>
        <dbReference type="Proteomes" id="UP000197097"/>
    </source>
</evidence>
<dbReference type="AlphaFoldDB" id="A0A246JD32"/>
<sequence length="639" mass="67258">MRGLYGLDHSACTPPGDLGDTAMIAPALCNQLGEAERQRIGQRFVEAMAAHFPGVEARFAQSLPADVSPRARLASSLIASLRLTRATIWTVDKGVRTDGFLPITLALDISNGATGEVVFTRTHSLLASGPYAAGTAEQELARQFPAKLDQAMQALIVEAAADWKPYAQSATVVGRVENGWVVDRGRGHGLRIGDAIGDDGHIVYAGADYAVVRPVLGEYRTGQILARTAVQPAAMLAKPSLLTSFADVPQGYAKPFLTSIFEDAVGASGGFAPMPVNPGFSSLRAMALGEAQALSTDSRSLPDYVASIGVTLLPSATFPSNIPGVAIDRHEAHAFVELIDRSGRIVFTAHGQAKIVDEAAAGIRFSIEQRHDTVIRNALIDAAAKLWAFKPQPLSLPIAEAGGRMVIADRGGALPIGAQLKVLRKAGRMPGVAGAVFEPVGEIRVEGQAEGGMLASNADIAPLRLRSGDVVAIESAGPPLIARRPVKQCGVGRVDDRGPVPIAFWRVAASARFAAHFPAPVHSAGLADRLQILRDQFADWDSFAPAQDHPADYCFIPVIGVAPESNDAKGRPQYSLAVGYTLMRDETKLSGGGLRAVLTPTALPAGVDPASTRAMLLQDVMAQALPLADRAVVTLKPPL</sequence>
<organism evidence="1 2">
    <name type="scientific">Sphingopyxis witflariensis</name>
    <dbReference type="NCBI Taxonomy" id="173675"/>
    <lineage>
        <taxon>Bacteria</taxon>
        <taxon>Pseudomonadati</taxon>
        <taxon>Pseudomonadota</taxon>
        <taxon>Alphaproteobacteria</taxon>
        <taxon>Sphingomonadales</taxon>
        <taxon>Sphingomonadaceae</taxon>
        <taxon>Sphingopyxis</taxon>
    </lineage>
</organism>
<gene>
    <name evidence="1" type="ORF">CDQ91_20360</name>
</gene>
<dbReference type="Proteomes" id="UP000197097">
    <property type="component" value="Unassembled WGS sequence"/>
</dbReference>
<protein>
    <submittedName>
        <fullName evidence="1">Uncharacterized protein</fullName>
    </submittedName>
</protein>